<dbReference type="EMBL" id="CP121472">
    <property type="protein sequence ID" value="WPL18751.1"/>
    <property type="molecule type" value="Genomic_DNA"/>
</dbReference>
<evidence type="ECO:0000313" key="3">
    <source>
        <dbReference type="Proteomes" id="UP001432180"/>
    </source>
</evidence>
<evidence type="ECO:0000313" key="2">
    <source>
        <dbReference type="EMBL" id="WPL18751.1"/>
    </source>
</evidence>
<feature type="transmembrane region" description="Helical" evidence="1">
    <location>
        <begin position="37"/>
        <end position="59"/>
    </location>
</feature>
<gene>
    <name evidence="2" type="ORF">Thiowin_03841</name>
</gene>
<dbReference type="Proteomes" id="UP001432180">
    <property type="component" value="Chromosome"/>
</dbReference>
<keyword evidence="1" id="KW-1133">Transmembrane helix</keyword>
<keyword evidence="1" id="KW-0812">Transmembrane</keyword>
<keyword evidence="1" id="KW-0472">Membrane</keyword>
<accession>A0ABZ0SF73</accession>
<organism evidence="2 3">
    <name type="scientific">Thiorhodovibrio winogradskyi</name>
    <dbReference type="NCBI Taxonomy" id="77007"/>
    <lineage>
        <taxon>Bacteria</taxon>
        <taxon>Pseudomonadati</taxon>
        <taxon>Pseudomonadota</taxon>
        <taxon>Gammaproteobacteria</taxon>
        <taxon>Chromatiales</taxon>
        <taxon>Chromatiaceae</taxon>
        <taxon>Thiorhodovibrio</taxon>
    </lineage>
</organism>
<evidence type="ECO:0000256" key="1">
    <source>
        <dbReference type="SAM" id="Phobius"/>
    </source>
</evidence>
<keyword evidence="3" id="KW-1185">Reference proteome</keyword>
<reference evidence="2 3" key="1">
    <citation type="journal article" date="2023" name="Microorganisms">
        <title>Thiorhodovibrio frisius and Trv. litoralis spp. nov., Two Novel Members from a Clade of Fastidious Purple Sulfur Bacteria That Exhibit Unique Red-Shifted Light-Harvesting Capabilities.</title>
        <authorList>
            <person name="Methner A."/>
            <person name="Kuzyk S.B."/>
            <person name="Petersen J."/>
            <person name="Bauer S."/>
            <person name="Brinkmann H."/>
            <person name="Sichau K."/>
            <person name="Wanner G."/>
            <person name="Wolf J."/>
            <person name="Neumann-Schaal M."/>
            <person name="Henke P."/>
            <person name="Tank M."/>
            <person name="Sproer C."/>
            <person name="Bunk B."/>
            <person name="Overmann J."/>
        </authorList>
    </citation>
    <scope>NUCLEOTIDE SEQUENCE [LARGE SCALE GENOMIC DNA]</scope>
    <source>
        <strain evidence="2 3">DSM 6702</strain>
    </source>
</reference>
<name>A0ABZ0SF73_9GAMM</name>
<sequence length="78" mass="8187">MQRRHWLAITGFGALIAAIVLLAAAKTLDTAPLPPVGWSLIAVFSLLPVLLTQAGKLLLASRRPRTRTGADSSPGDQG</sequence>
<proteinExistence type="predicted"/>
<protein>
    <submittedName>
        <fullName evidence="2">Uncharacterized protein</fullName>
    </submittedName>
</protein>